<reference evidence="6" key="1">
    <citation type="submission" date="2016-11" db="UniProtKB">
        <authorList>
            <consortium name="WormBaseParasite"/>
        </authorList>
    </citation>
    <scope>IDENTIFICATION</scope>
</reference>
<dbReference type="InterPro" id="IPR045573">
    <property type="entry name" value="Fut8_N_cat"/>
</dbReference>
<evidence type="ECO:0000313" key="5">
    <source>
        <dbReference type="Proteomes" id="UP000095281"/>
    </source>
</evidence>
<comment type="similarity">
    <text evidence="3">Belongs to the glycosyltransferase 23 family.</text>
</comment>
<evidence type="ECO:0000259" key="4">
    <source>
        <dbReference type="PROSITE" id="PS51659"/>
    </source>
</evidence>
<dbReference type="Pfam" id="PF19745">
    <property type="entry name" value="FUT8_N_cat"/>
    <property type="match status" value="1"/>
</dbReference>
<dbReference type="GO" id="GO:0006487">
    <property type="term" value="P:protein N-linked glycosylation"/>
    <property type="evidence" value="ECO:0007669"/>
    <property type="project" value="TreeGrafter"/>
</dbReference>
<dbReference type="AlphaFoldDB" id="A0A1I8B9G0"/>
<evidence type="ECO:0000256" key="3">
    <source>
        <dbReference type="PROSITE-ProRule" id="PRU00992"/>
    </source>
</evidence>
<protein>
    <submittedName>
        <fullName evidence="6">GT23 domain-containing protein</fullName>
    </submittedName>
</protein>
<dbReference type="PANTHER" id="PTHR13132:SF29">
    <property type="entry name" value="ALPHA-(1,6)-FUCOSYLTRANSFERASE"/>
    <property type="match status" value="1"/>
</dbReference>
<keyword evidence="1 3" id="KW-0328">Glycosyltransferase</keyword>
<dbReference type="WBParaSite" id="MhA1_Contig1607.frz3.gene8">
    <property type="protein sequence ID" value="MhA1_Contig1607.frz3.gene8"/>
    <property type="gene ID" value="MhA1_Contig1607.frz3.gene8"/>
</dbReference>
<sequence length="298" mass="34630">MRNKLKELFDLLGNSVSHNAKDASLDSRNGLIRKQFGYILSKIDQLSDPCMDTHNKVLNNIAQHINYTLYKLQYPNDCNNRRILVCYARPFLPLSEYNDRNQQDKVVIISKRYEPLVPSELNVLIKHHTNPPAWFMGQIIKFVLRENQMTSVKLNKLESTFNIGNGTIAGIQVRRTDKTKEAPHQELEEYMKWIDFWYNSEENDIKKSKLNSTNQQTKKSNKRKLFIATDEPKIIVEEAENRWGSQYEFFHNNINVSYGTHFGDPHRNSEESLISILAEVRTLAKCGFVVCTFSSNVP</sequence>
<accession>A0A1I8B9G0</accession>
<dbReference type="GO" id="GO:0046921">
    <property type="term" value="F:alpha-(1-&gt;6)-fucosyltransferase activity"/>
    <property type="evidence" value="ECO:0007669"/>
    <property type="project" value="TreeGrafter"/>
</dbReference>
<feature type="region of interest" description="Important for donor substrate binding" evidence="3">
    <location>
        <begin position="174"/>
        <end position="175"/>
    </location>
</feature>
<evidence type="ECO:0000256" key="1">
    <source>
        <dbReference type="ARBA" id="ARBA00022676"/>
    </source>
</evidence>
<keyword evidence="2 3" id="KW-0808">Transferase</keyword>
<dbReference type="Gene3D" id="3.40.50.11350">
    <property type="match status" value="1"/>
</dbReference>
<evidence type="ECO:0000313" key="6">
    <source>
        <dbReference type="WBParaSite" id="MhA1_Contig1607.frz3.gene8"/>
    </source>
</evidence>
<feature type="domain" description="GT23" evidence="4">
    <location>
        <begin position="128"/>
        <end position="298"/>
    </location>
</feature>
<organism evidence="5 6">
    <name type="scientific">Meloidogyne hapla</name>
    <name type="common">Root-knot nematode worm</name>
    <dbReference type="NCBI Taxonomy" id="6305"/>
    <lineage>
        <taxon>Eukaryota</taxon>
        <taxon>Metazoa</taxon>
        <taxon>Ecdysozoa</taxon>
        <taxon>Nematoda</taxon>
        <taxon>Chromadorea</taxon>
        <taxon>Rhabditida</taxon>
        <taxon>Tylenchina</taxon>
        <taxon>Tylenchomorpha</taxon>
        <taxon>Tylenchoidea</taxon>
        <taxon>Meloidogynidae</taxon>
        <taxon>Meloidogyninae</taxon>
        <taxon>Meloidogyne</taxon>
    </lineage>
</organism>
<dbReference type="PROSITE" id="PS51659">
    <property type="entry name" value="GT23"/>
    <property type="match status" value="1"/>
</dbReference>
<name>A0A1I8B9G0_MELHA</name>
<evidence type="ECO:0000256" key="2">
    <source>
        <dbReference type="ARBA" id="ARBA00022679"/>
    </source>
</evidence>
<dbReference type="OMA" id="RRILVCY"/>
<dbReference type="InterPro" id="IPR027350">
    <property type="entry name" value="GT23_dom"/>
</dbReference>
<proteinExistence type="inferred from homology"/>
<dbReference type="Proteomes" id="UP000095281">
    <property type="component" value="Unplaced"/>
</dbReference>
<keyword evidence="5" id="KW-1185">Reference proteome</keyword>
<dbReference type="PANTHER" id="PTHR13132">
    <property type="entry name" value="ALPHA- 1,6 -FUCOSYLTRANSFERASE"/>
    <property type="match status" value="1"/>
</dbReference>